<reference evidence="2" key="1">
    <citation type="submission" date="2014-12" db="EMBL/GenBank/DDBJ databases">
        <authorList>
            <person name="Jaenicke S."/>
        </authorList>
    </citation>
    <scope>NUCLEOTIDE SEQUENCE [LARGE SCALE GENOMIC DNA]</scope>
    <source>
        <strain evidence="2">CBS1600</strain>
    </source>
</reference>
<feature type="transmembrane region" description="Helical" evidence="1">
    <location>
        <begin position="135"/>
        <end position="155"/>
    </location>
</feature>
<feature type="transmembrane region" description="Helical" evidence="1">
    <location>
        <begin position="62"/>
        <end position="89"/>
    </location>
</feature>
<accession>A0A0H5CAE8</accession>
<feature type="transmembrane region" description="Helical" evidence="1">
    <location>
        <begin position="101"/>
        <end position="123"/>
    </location>
</feature>
<sequence length="178" mass="20307">MSNVFNLEKQLVFYRSYHYETLNVLVHSVFVPTILFTTIGILENVPLAPVNKQVYNLGNFGCLIYGAFYLLLDLSGGLIAAPIMFLIGYANTHLIQSVENYTYWLTVLFVVSWIAQFISHAVFEKRAPALLDNLVQALVLAPFFVLYEGLFQLGYRTDLKQRVDATALKNIQEFKKRS</sequence>
<dbReference type="Pfam" id="PF06127">
    <property type="entry name" value="Mpo1-like"/>
    <property type="match status" value="1"/>
</dbReference>
<reference evidence="4" key="2">
    <citation type="journal article" date="2015" name="J. Biotechnol.">
        <title>The structure of the Cyberlindnera jadinii genome and its relation to Candida utilis analyzed by the occurrence of single nucleotide polymorphisms.</title>
        <authorList>
            <person name="Rupp O."/>
            <person name="Brinkrolf K."/>
            <person name="Buerth C."/>
            <person name="Kunigo M."/>
            <person name="Schneider J."/>
            <person name="Jaenicke S."/>
            <person name="Goesmann A."/>
            <person name="Puehler A."/>
            <person name="Jaeger K.-E."/>
            <person name="Ernst J.F."/>
        </authorList>
    </citation>
    <scope>NUCLEOTIDE SEQUENCE [LARGE SCALE GENOMIC DNA]</scope>
    <source>
        <strain evidence="4">ATCC 18201 / CBS 1600 / BCRC 20928 / JCM 3617 / NBRC 0987 / NRRL Y-1542</strain>
    </source>
</reference>
<dbReference type="GO" id="GO:0016020">
    <property type="term" value="C:membrane"/>
    <property type="evidence" value="ECO:0007669"/>
    <property type="project" value="GOC"/>
</dbReference>
<organism evidence="2 4">
    <name type="scientific">Cyberlindnera jadinii (strain ATCC 18201 / CBS 1600 / BCRC 20928 / JCM 3617 / NBRC 0987 / NRRL Y-1542)</name>
    <name type="common">Torula yeast</name>
    <name type="synonym">Candida utilis</name>
    <dbReference type="NCBI Taxonomy" id="983966"/>
    <lineage>
        <taxon>Eukaryota</taxon>
        <taxon>Fungi</taxon>
        <taxon>Dikarya</taxon>
        <taxon>Ascomycota</taxon>
        <taxon>Saccharomycotina</taxon>
        <taxon>Saccharomycetes</taxon>
        <taxon>Phaffomycetales</taxon>
        <taxon>Phaffomycetaceae</taxon>
        <taxon>Cyberlindnera</taxon>
    </lineage>
</organism>
<evidence type="ECO:0000313" key="3">
    <source>
        <dbReference type="EMBL" id="ODV75809.1"/>
    </source>
</evidence>
<feature type="transmembrane region" description="Helical" evidence="1">
    <location>
        <begin position="21"/>
        <end position="42"/>
    </location>
</feature>
<evidence type="ECO:0008006" key="6">
    <source>
        <dbReference type="Google" id="ProtNLM"/>
    </source>
</evidence>
<reference evidence="3 5" key="3">
    <citation type="journal article" date="2016" name="Proc. Natl. Acad. Sci. U.S.A.">
        <title>Comparative genomics of biotechnologically important yeasts.</title>
        <authorList>
            <person name="Riley R."/>
            <person name="Haridas S."/>
            <person name="Wolfe K.H."/>
            <person name="Lopes M.R."/>
            <person name="Hittinger C.T."/>
            <person name="Goeker M."/>
            <person name="Salamov A.A."/>
            <person name="Wisecaver J.H."/>
            <person name="Long T.M."/>
            <person name="Calvey C.H."/>
            <person name="Aerts A.L."/>
            <person name="Barry K.W."/>
            <person name="Choi C."/>
            <person name="Clum A."/>
            <person name="Coughlan A.Y."/>
            <person name="Deshpande S."/>
            <person name="Douglass A.P."/>
            <person name="Hanson S.J."/>
            <person name="Klenk H.-P."/>
            <person name="LaButti K.M."/>
            <person name="Lapidus A."/>
            <person name="Lindquist E.A."/>
            <person name="Lipzen A.M."/>
            <person name="Meier-Kolthoff J.P."/>
            <person name="Ohm R.A."/>
            <person name="Otillar R.P."/>
            <person name="Pangilinan J.L."/>
            <person name="Peng Y."/>
            <person name="Rokas A."/>
            <person name="Rosa C.A."/>
            <person name="Scheuner C."/>
            <person name="Sibirny A.A."/>
            <person name="Slot J.C."/>
            <person name="Stielow J.B."/>
            <person name="Sun H."/>
            <person name="Kurtzman C.P."/>
            <person name="Blackwell M."/>
            <person name="Grigoriev I.V."/>
            <person name="Jeffries T.W."/>
        </authorList>
    </citation>
    <scope>NUCLEOTIDE SEQUENCE [LARGE SCALE GENOMIC DNA]</scope>
    <source>
        <strain evidence="5">ATCC 18201 / CBS 1600 / BCRC 20928 / JCM 3617 / NBRC 0987 / NRRL Y-1542</strain>
        <strain evidence="3">NRRL Y-1542</strain>
    </source>
</reference>
<dbReference type="AlphaFoldDB" id="A0A0H5CAE8"/>
<dbReference type="InterPro" id="IPR009305">
    <property type="entry name" value="Mpo1-like"/>
</dbReference>
<evidence type="ECO:0000313" key="5">
    <source>
        <dbReference type="Proteomes" id="UP000094389"/>
    </source>
</evidence>
<evidence type="ECO:0000313" key="4">
    <source>
        <dbReference type="Proteomes" id="UP000038830"/>
    </source>
</evidence>
<keyword evidence="5" id="KW-1185">Reference proteome</keyword>
<protein>
    <recommendedName>
        <fullName evidence="6">DUF962-domain-containing protein</fullName>
    </recommendedName>
</protein>
<dbReference type="PANTHER" id="PTHR28026">
    <property type="entry name" value="DUF962 DOMAIN PROTEIN (AFU_ORTHOLOGUE AFUA_8G05310)"/>
    <property type="match status" value="1"/>
</dbReference>
<dbReference type="EMBL" id="KV453925">
    <property type="protein sequence ID" value="ODV75809.1"/>
    <property type="molecule type" value="Genomic_DNA"/>
</dbReference>
<name>A0A0H5CAE8_CYBJN</name>
<keyword evidence="1" id="KW-0472">Membrane</keyword>
<dbReference type="PANTHER" id="PTHR28026:SF9">
    <property type="entry name" value="2-HYDROXY-PALMITIC ACID DIOXYGENASE MPO1"/>
    <property type="match status" value="1"/>
</dbReference>
<dbReference type="EMBL" id="CDQK01000001">
    <property type="protein sequence ID" value="CEP20519.1"/>
    <property type="molecule type" value="Genomic_DNA"/>
</dbReference>
<accession>A0A1E4S8I5</accession>
<keyword evidence="1" id="KW-0812">Transmembrane</keyword>
<dbReference type="GO" id="GO:0005783">
    <property type="term" value="C:endoplasmic reticulum"/>
    <property type="evidence" value="ECO:0007669"/>
    <property type="project" value="TreeGrafter"/>
</dbReference>
<evidence type="ECO:0000313" key="2">
    <source>
        <dbReference type="EMBL" id="CEP20519.1"/>
    </source>
</evidence>
<gene>
    <name evidence="2" type="ORF">BN1211_0405</name>
    <name evidence="3" type="ORF">CYBJADRAFT_122780</name>
</gene>
<evidence type="ECO:0000256" key="1">
    <source>
        <dbReference type="SAM" id="Phobius"/>
    </source>
</evidence>
<dbReference type="OMA" id="IQFIGHY"/>
<dbReference type="Proteomes" id="UP000094389">
    <property type="component" value="Unassembled WGS sequence"/>
</dbReference>
<dbReference type="GO" id="GO:0046521">
    <property type="term" value="P:sphingoid catabolic process"/>
    <property type="evidence" value="ECO:0007669"/>
    <property type="project" value="TreeGrafter"/>
</dbReference>
<dbReference type="OrthoDB" id="2124888at2759"/>
<proteinExistence type="predicted"/>
<dbReference type="Proteomes" id="UP000038830">
    <property type="component" value="Unassembled WGS sequence"/>
</dbReference>
<keyword evidence="1" id="KW-1133">Transmembrane helix</keyword>